<dbReference type="GO" id="GO:0003700">
    <property type="term" value="F:DNA-binding transcription factor activity"/>
    <property type="evidence" value="ECO:0007669"/>
    <property type="project" value="InterPro"/>
</dbReference>
<proteinExistence type="predicted"/>
<dbReference type="PANTHER" id="PTHR43280">
    <property type="entry name" value="ARAC-FAMILY TRANSCRIPTIONAL REGULATOR"/>
    <property type="match status" value="1"/>
</dbReference>
<feature type="domain" description="HTH araC/xylS-type" evidence="4">
    <location>
        <begin position="151"/>
        <end position="248"/>
    </location>
</feature>
<dbReference type="AlphaFoldDB" id="A0A2K4FAW1"/>
<dbReference type="Proteomes" id="UP000242712">
    <property type="component" value="Unassembled WGS sequence"/>
</dbReference>
<gene>
    <name evidence="5" type="ORF">CD039_10445</name>
</gene>
<reference evidence="5 6" key="1">
    <citation type="submission" date="2017-08" db="EMBL/GenBank/DDBJ databases">
        <title>Draft genome sequences of 64 type strains of genus Staph aureus.</title>
        <authorList>
            <person name="Cole K."/>
            <person name="Golubchik T."/>
            <person name="Russell J."/>
            <person name="Foster D."/>
            <person name="Llewelyn M."/>
            <person name="Wilson D."/>
            <person name="Crook D."/>
            <person name="Paul J."/>
        </authorList>
    </citation>
    <scope>NUCLEOTIDE SEQUENCE [LARGE SCALE GENOMIC DNA]</scope>
    <source>
        <strain evidence="5 6">DSM 29875</strain>
    </source>
</reference>
<dbReference type="SMART" id="SM00342">
    <property type="entry name" value="HTH_ARAC"/>
    <property type="match status" value="1"/>
</dbReference>
<evidence type="ECO:0000256" key="2">
    <source>
        <dbReference type="ARBA" id="ARBA00023125"/>
    </source>
</evidence>
<keyword evidence="1" id="KW-0805">Transcription regulation</keyword>
<keyword evidence="2" id="KW-0238">DNA-binding</keyword>
<accession>A0A2K4FAW1</accession>
<dbReference type="InterPro" id="IPR009057">
    <property type="entry name" value="Homeodomain-like_sf"/>
</dbReference>
<dbReference type="RefSeq" id="WP_103372266.1">
    <property type="nucleotide sequence ID" value="NZ_CBCRVO010000002.1"/>
</dbReference>
<dbReference type="OrthoDB" id="2404189at2"/>
<comment type="caution">
    <text evidence="5">The sequence shown here is derived from an EMBL/GenBank/DDBJ whole genome shotgun (WGS) entry which is preliminary data.</text>
</comment>
<dbReference type="InterPro" id="IPR018060">
    <property type="entry name" value="HTH_AraC"/>
</dbReference>
<dbReference type="GO" id="GO:0043565">
    <property type="term" value="F:sequence-specific DNA binding"/>
    <property type="evidence" value="ECO:0007669"/>
    <property type="project" value="InterPro"/>
</dbReference>
<sequence>MSYTLSHHTQSFSQQEFTSSLDSIYIYLVVEGTVLLQSDQASETYRAGEIIITNSQSTLYFELNHASVAALVVNAYTYNRFTFINSDLQNTQLEEAKDCIKDAFITLVKNIVNHESFEAEIQLIRLINWIHNTELDVYTHATQKKLPETVQQVIDYINSHYKSQLSLKQIAQDFYVNQSYLSRKFSESMDITLIKYIKKIKIQHICRDLFQGYKITDIWKAYHFPSYSSFLKAFTKIIGTTPEAFLQAHHEEQTSTPVVSATLLEKVEKLEE</sequence>
<dbReference type="PROSITE" id="PS01124">
    <property type="entry name" value="HTH_ARAC_FAMILY_2"/>
    <property type="match status" value="1"/>
</dbReference>
<keyword evidence="6" id="KW-1185">Reference proteome</keyword>
<dbReference type="PANTHER" id="PTHR43280:SF28">
    <property type="entry name" value="HTH-TYPE TRANSCRIPTIONAL ACTIVATOR RHAS"/>
    <property type="match status" value="1"/>
</dbReference>
<evidence type="ECO:0000256" key="1">
    <source>
        <dbReference type="ARBA" id="ARBA00023015"/>
    </source>
</evidence>
<dbReference type="Gene3D" id="1.10.10.60">
    <property type="entry name" value="Homeodomain-like"/>
    <property type="match status" value="2"/>
</dbReference>
<evidence type="ECO:0000259" key="4">
    <source>
        <dbReference type="PROSITE" id="PS01124"/>
    </source>
</evidence>
<keyword evidence="3" id="KW-0804">Transcription</keyword>
<organism evidence="5 6">
    <name type="scientific">Staphylococcus argensis</name>
    <dbReference type="NCBI Taxonomy" id="1607738"/>
    <lineage>
        <taxon>Bacteria</taxon>
        <taxon>Bacillati</taxon>
        <taxon>Bacillota</taxon>
        <taxon>Bacilli</taxon>
        <taxon>Bacillales</taxon>
        <taxon>Staphylococcaceae</taxon>
        <taxon>Staphylococcus</taxon>
    </lineage>
</organism>
<evidence type="ECO:0000313" key="6">
    <source>
        <dbReference type="Proteomes" id="UP000242712"/>
    </source>
</evidence>
<dbReference type="EMBL" id="PPPX01000016">
    <property type="protein sequence ID" value="POA08484.1"/>
    <property type="molecule type" value="Genomic_DNA"/>
</dbReference>
<evidence type="ECO:0000313" key="5">
    <source>
        <dbReference type="EMBL" id="POA08484.1"/>
    </source>
</evidence>
<dbReference type="SUPFAM" id="SSF46689">
    <property type="entry name" value="Homeodomain-like"/>
    <property type="match status" value="2"/>
</dbReference>
<protein>
    <recommendedName>
        <fullName evidence="4">HTH araC/xylS-type domain-containing protein</fullName>
    </recommendedName>
</protein>
<dbReference type="GeneID" id="98298762"/>
<evidence type="ECO:0000256" key="3">
    <source>
        <dbReference type="ARBA" id="ARBA00023163"/>
    </source>
</evidence>
<dbReference type="Pfam" id="PF12833">
    <property type="entry name" value="HTH_18"/>
    <property type="match status" value="1"/>
</dbReference>
<name>A0A2K4FAW1_9STAP</name>